<dbReference type="InterPro" id="IPR028994">
    <property type="entry name" value="Integrin_alpha_N"/>
</dbReference>
<reference evidence="1" key="1">
    <citation type="submission" date="2021-05" db="EMBL/GenBank/DDBJ databases">
        <title>Energy efficiency and biological interactions define the core microbiome of deep oligotrophic groundwater.</title>
        <authorList>
            <person name="Mehrshad M."/>
            <person name="Lopez-Fernandez M."/>
            <person name="Bell E."/>
            <person name="Bernier-Latmani R."/>
            <person name="Bertilsson S."/>
            <person name="Dopson M."/>
        </authorList>
    </citation>
    <scope>NUCLEOTIDE SEQUENCE</scope>
    <source>
        <strain evidence="1">Modern_marine.mb.64</strain>
    </source>
</reference>
<comment type="caution">
    <text evidence="1">The sequence shown here is derived from an EMBL/GenBank/DDBJ whole genome shotgun (WGS) entry which is preliminary data.</text>
</comment>
<name>A0A948WEH3_UNCEI</name>
<evidence type="ECO:0000313" key="2">
    <source>
        <dbReference type="Proteomes" id="UP000777784"/>
    </source>
</evidence>
<organism evidence="1 2">
    <name type="scientific">Eiseniibacteriota bacterium</name>
    <dbReference type="NCBI Taxonomy" id="2212470"/>
    <lineage>
        <taxon>Bacteria</taxon>
        <taxon>Candidatus Eiseniibacteriota</taxon>
    </lineage>
</organism>
<dbReference type="Proteomes" id="UP000777784">
    <property type="component" value="Unassembled WGS sequence"/>
</dbReference>
<dbReference type="SUPFAM" id="SSF69318">
    <property type="entry name" value="Integrin alpha N-terminal domain"/>
    <property type="match status" value="1"/>
</dbReference>
<dbReference type="EMBL" id="JAHJDP010000099">
    <property type="protein sequence ID" value="MBU2692768.1"/>
    <property type="molecule type" value="Genomic_DNA"/>
</dbReference>
<proteinExistence type="predicted"/>
<sequence length="106" mass="11871">MKIADLTDDGRKDVLVGAFSDGYDCLEERGIALLRSQGDRLFNSVEWVVREAGGYLADFDTGDLNNDDLLDLSFVYTGPRTFLNVGDGQFEEGYHIEDMPPQYIVI</sequence>
<protein>
    <submittedName>
        <fullName evidence="1">Uncharacterized protein</fullName>
    </submittedName>
</protein>
<accession>A0A948WEH3</accession>
<dbReference type="AlphaFoldDB" id="A0A948WEH3"/>
<gene>
    <name evidence="1" type="ORF">KJ970_17765</name>
</gene>
<evidence type="ECO:0000313" key="1">
    <source>
        <dbReference type="EMBL" id="MBU2692768.1"/>
    </source>
</evidence>